<dbReference type="EMBL" id="JACAZH010000007">
    <property type="protein sequence ID" value="KAF7363644.1"/>
    <property type="molecule type" value="Genomic_DNA"/>
</dbReference>
<protein>
    <recommendedName>
        <fullName evidence="3">F-box domain-containing protein</fullName>
    </recommendedName>
</protein>
<gene>
    <name evidence="1" type="ORF">MSAN_01021600</name>
</gene>
<dbReference type="AlphaFoldDB" id="A0A8H6YR50"/>
<dbReference type="OrthoDB" id="2748701at2759"/>
<evidence type="ECO:0000313" key="2">
    <source>
        <dbReference type="Proteomes" id="UP000623467"/>
    </source>
</evidence>
<proteinExistence type="predicted"/>
<comment type="caution">
    <text evidence="1">The sequence shown here is derived from an EMBL/GenBank/DDBJ whole genome shotgun (WGS) entry which is preliminary data.</text>
</comment>
<reference evidence="1" key="1">
    <citation type="submission" date="2020-05" db="EMBL/GenBank/DDBJ databases">
        <title>Mycena genomes resolve the evolution of fungal bioluminescence.</title>
        <authorList>
            <person name="Tsai I.J."/>
        </authorList>
    </citation>
    <scope>NUCLEOTIDE SEQUENCE</scope>
    <source>
        <strain evidence="1">160909Yilan</strain>
    </source>
</reference>
<dbReference type="Proteomes" id="UP000623467">
    <property type="component" value="Unassembled WGS sequence"/>
</dbReference>
<evidence type="ECO:0008006" key="3">
    <source>
        <dbReference type="Google" id="ProtNLM"/>
    </source>
</evidence>
<name>A0A8H6YR50_9AGAR</name>
<sequence>MLDRLPPEICTYIFDFACRDSGCTGRSLSLVSRYVYQTSELVRYTSIVLIGRSQILSFAEFVGNTSIPLKTRYLFINGQESEEELDSMLRNAHRGERNARIEYARLAGLLPRGDERLKDAKEAITREYVNVDILLGSDGAAAVETILRRLGPTLEILDIALNEYVAKMLLNPVSLPRLVDLTTRCGFPLRRDNIPALEPTPSLRHLHIVDTILQWHCVEHFLQNGISYFAPALTDLRLTQLQEDEVVITHLEYALGLVPPNQHSSKVTQLPHTLERVLLKPAVAPTSWTTCSCCDDTQEYRNLVGHARLLRDKDHRVLLLNADCIAPPDDLYFQEWREKADGAACEWDASDLDFNSADEPGT</sequence>
<organism evidence="1 2">
    <name type="scientific">Mycena sanguinolenta</name>
    <dbReference type="NCBI Taxonomy" id="230812"/>
    <lineage>
        <taxon>Eukaryota</taxon>
        <taxon>Fungi</taxon>
        <taxon>Dikarya</taxon>
        <taxon>Basidiomycota</taxon>
        <taxon>Agaricomycotina</taxon>
        <taxon>Agaricomycetes</taxon>
        <taxon>Agaricomycetidae</taxon>
        <taxon>Agaricales</taxon>
        <taxon>Marasmiineae</taxon>
        <taxon>Mycenaceae</taxon>
        <taxon>Mycena</taxon>
    </lineage>
</organism>
<keyword evidence="2" id="KW-1185">Reference proteome</keyword>
<accession>A0A8H6YR50</accession>
<evidence type="ECO:0000313" key="1">
    <source>
        <dbReference type="EMBL" id="KAF7363644.1"/>
    </source>
</evidence>